<protein>
    <submittedName>
        <fullName evidence="1">Uncharacterized protein</fullName>
    </submittedName>
</protein>
<name>A0AC61L5Q3_9EURY</name>
<sequence>MLFSDLLGIADEPVQLIEMSFSDQKSCKLTRYQLTEIVRSGMPFGEVIRITGADGPGGPDELLGIAVLANSEGQDFRMIFVNTICKDPGFTDLCAGLCEHARSVRTVETTDLQFMDAIIEYYSIMLVNRMLCDRCISTKKSFSEIFSESRVDRLMALLKTIEQSGNTDFAGMDALEICCGNGMATIALTELGCDPFCMDSDQCAICEGLEHGVLTPHRSVVLDATELSAFFDAESFDCVIGFMLGAIYPFNKDLWARIMSESAVLLRENGLLVFTVHKEEEIIILKEVMGAIGMEGEIIDNRDDAGVYDQWVYLGRKERFIG</sequence>
<evidence type="ECO:0000313" key="2">
    <source>
        <dbReference type="Proteomes" id="UP000248329"/>
    </source>
</evidence>
<comment type="caution">
    <text evidence="1">The sequence shown here is derived from an EMBL/GenBank/DDBJ whole genome shotgun (WGS) entry which is preliminary data.</text>
</comment>
<proteinExistence type="predicted"/>
<gene>
    <name evidence="1" type="ORF">C4B59_03260</name>
</gene>
<organism evidence="1 2">
    <name type="scientific">Candidatus Methanogaster sp</name>
    <dbReference type="NCBI Taxonomy" id="3386292"/>
    <lineage>
        <taxon>Archaea</taxon>
        <taxon>Methanobacteriati</taxon>
        <taxon>Methanobacteriota</taxon>
        <taxon>Stenosarchaea group</taxon>
        <taxon>Methanomicrobia</taxon>
        <taxon>Methanosarcinales</taxon>
        <taxon>ANME-2 cluster</taxon>
        <taxon>Candidatus Methanogasteraceae</taxon>
        <taxon>Candidatus Methanogaster</taxon>
    </lineage>
</organism>
<evidence type="ECO:0000313" key="1">
    <source>
        <dbReference type="EMBL" id="PXF61582.1"/>
    </source>
</evidence>
<dbReference type="Proteomes" id="UP000248329">
    <property type="component" value="Unassembled WGS sequence"/>
</dbReference>
<reference evidence="1" key="1">
    <citation type="submission" date="2018-01" db="EMBL/GenBank/DDBJ databases">
        <authorList>
            <person name="Krukenberg V."/>
        </authorList>
    </citation>
    <scope>NUCLEOTIDE SEQUENCE</scope>
    <source>
        <strain evidence="1">E20ANME2</strain>
    </source>
</reference>
<accession>A0AC61L5Q3</accession>
<dbReference type="EMBL" id="PQXF01000004">
    <property type="protein sequence ID" value="PXF61582.1"/>
    <property type="molecule type" value="Genomic_DNA"/>
</dbReference>